<feature type="signal peptide" evidence="2">
    <location>
        <begin position="1"/>
        <end position="18"/>
    </location>
</feature>
<feature type="transmembrane region" description="Helical" evidence="1">
    <location>
        <begin position="167"/>
        <end position="190"/>
    </location>
</feature>
<keyword evidence="1" id="KW-0472">Membrane</keyword>
<dbReference type="InterPro" id="IPR032675">
    <property type="entry name" value="LRR_dom_sf"/>
</dbReference>
<evidence type="ECO:0000313" key="3">
    <source>
        <dbReference type="EMBL" id="CAE0774544.1"/>
    </source>
</evidence>
<feature type="transmembrane region" description="Helical" evidence="1">
    <location>
        <begin position="202"/>
        <end position="226"/>
    </location>
</feature>
<feature type="transmembrane region" description="Helical" evidence="1">
    <location>
        <begin position="317"/>
        <end position="338"/>
    </location>
</feature>
<feature type="transmembrane region" description="Helical" evidence="1">
    <location>
        <begin position="232"/>
        <end position="257"/>
    </location>
</feature>
<protein>
    <submittedName>
        <fullName evidence="3">Uncharacterized protein</fullName>
    </submittedName>
</protein>
<reference evidence="3" key="1">
    <citation type="submission" date="2021-01" db="EMBL/GenBank/DDBJ databases">
        <authorList>
            <person name="Corre E."/>
            <person name="Pelletier E."/>
            <person name="Niang G."/>
            <person name="Scheremetjew M."/>
            <person name="Finn R."/>
            <person name="Kale V."/>
            <person name="Holt S."/>
            <person name="Cochrane G."/>
            <person name="Meng A."/>
            <person name="Brown T."/>
            <person name="Cohen L."/>
        </authorList>
    </citation>
    <scope>NUCLEOTIDE SEQUENCE</scope>
    <source>
        <strain evidence="3">CCMP645</strain>
    </source>
</reference>
<name>A0A7S4F5J4_CHRCT</name>
<feature type="chain" id="PRO_5031276888" evidence="2">
    <location>
        <begin position="19"/>
        <end position="532"/>
    </location>
</feature>
<evidence type="ECO:0000256" key="1">
    <source>
        <dbReference type="SAM" id="Phobius"/>
    </source>
</evidence>
<dbReference type="Gene3D" id="3.80.10.10">
    <property type="entry name" value="Ribonuclease Inhibitor"/>
    <property type="match status" value="1"/>
</dbReference>
<dbReference type="EMBL" id="HBIZ01042519">
    <property type="protein sequence ID" value="CAE0774544.1"/>
    <property type="molecule type" value="Transcribed_RNA"/>
</dbReference>
<accession>A0A7S4F5J4</accession>
<keyword evidence="2" id="KW-0732">Signal</keyword>
<gene>
    <name evidence="3" type="ORF">PCAR00345_LOCUS27178</name>
</gene>
<sequence>MRKYAFVLSFCLHSTAMADLQSIDINALVFSKFIGPQSFPNATMHGLLRLVSGDDLCRFDGTRAQNIIYAFRELRCSLKGVCGRLLSSGATALLRITEKANAGRVGYAYRRFLDDRTASCVPHLHAAWLGDVSMSFLASGGELDASIHVESDNPWEEMYSSVMYQIFLRWLPCAEYAILTYGAGVLLWRLRYSPAQKWSTKRVVVCIEFILCLTLSAFFGAGLYYAGESLSWYISALFSSQLIGSSSSTTLLVGIYYRNLRLQTKQQVFRAAVGTSAIGRDPLSPVWRRATAIIIVCSLADLLYLPLALANDSVVTAGTYVAGVLIVLQLFTAVFFALEATRIHQFLRHIRRRSTSPSLVHKASSTRRAAYLYFSAGAMLGTFCIVFLVFTPLFKQPLGYFVGFAIVTQTMFWTHFSQVCIWEWPFPMLLSEYAGHGSLESDRRALMALYAALGGSGWHNQHGWLSASPLEQWSGVHVHAGHVVMLRLPHNNLHGVLPSRVLNRLNALLWLDLSGNSISISTDWRSWSLRLK</sequence>
<feature type="transmembrane region" description="Helical" evidence="1">
    <location>
        <begin position="290"/>
        <end position="311"/>
    </location>
</feature>
<proteinExistence type="predicted"/>
<dbReference type="SUPFAM" id="SSF52058">
    <property type="entry name" value="L domain-like"/>
    <property type="match status" value="1"/>
</dbReference>
<feature type="transmembrane region" description="Helical" evidence="1">
    <location>
        <begin position="371"/>
        <end position="394"/>
    </location>
</feature>
<evidence type="ECO:0000256" key="2">
    <source>
        <dbReference type="SAM" id="SignalP"/>
    </source>
</evidence>
<keyword evidence="1" id="KW-0812">Transmembrane</keyword>
<organism evidence="3">
    <name type="scientific">Chrysotila carterae</name>
    <name type="common">Marine alga</name>
    <name type="synonym">Syracosphaera carterae</name>
    <dbReference type="NCBI Taxonomy" id="13221"/>
    <lineage>
        <taxon>Eukaryota</taxon>
        <taxon>Haptista</taxon>
        <taxon>Haptophyta</taxon>
        <taxon>Prymnesiophyceae</taxon>
        <taxon>Isochrysidales</taxon>
        <taxon>Isochrysidaceae</taxon>
        <taxon>Chrysotila</taxon>
    </lineage>
</organism>
<dbReference type="AlphaFoldDB" id="A0A7S4F5J4"/>
<keyword evidence="1" id="KW-1133">Transmembrane helix</keyword>